<proteinExistence type="predicted"/>
<sequence length="65" mass="6865">MGIDDLVAKAKGALSGHEEQAKDALDKAADALKARTDDGTDAKVDQVVDKAKDLLDEQKGDRTTP</sequence>
<dbReference type="RefSeq" id="WP_013882099.1">
    <property type="nucleotide sequence ID" value="NC_015671.1"/>
</dbReference>
<protein>
    <recommendedName>
        <fullName evidence="3">MT0933-like antitoxin protein</fullName>
    </recommendedName>
</protein>
<gene>
    <name evidence="1" type="ordered locus">Celgi_0035</name>
</gene>
<organism evidence="1 2">
    <name type="scientific">Cellulomonas gilvus (strain ATCC 13127 / NRRL B-14078)</name>
    <name type="common">Cellvibrio gilvus</name>
    <dbReference type="NCBI Taxonomy" id="593907"/>
    <lineage>
        <taxon>Bacteria</taxon>
        <taxon>Bacillati</taxon>
        <taxon>Actinomycetota</taxon>
        <taxon>Actinomycetes</taxon>
        <taxon>Micrococcales</taxon>
        <taxon>Cellulomonadaceae</taxon>
        <taxon>Cellulomonas</taxon>
    </lineage>
</organism>
<dbReference type="AlphaFoldDB" id="F8A249"/>
<dbReference type="EMBL" id="CP002665">
    <property type="protein sequence ID" value="AEI10569.1"/>
    <property type="molecule type" value="Genomic_DNA"/>
</dbReference>
<evidence type="ECO:0000313" key="1">
    <source>
        <dbReference type="EMBL" id="AEI10569.1"/>
    </source>
</evidence>
<accession>F8A249</accession>
<keyword evidence="2" id="KW-1185">Reference proteome</keyword>
<dbReference type="InterPro" id="IPR028037">
    <property type="entry name" value="Antitoxin_Rv0909/MT0933"/>
</dbReference>
<dbReference type="Proteomes" id="UP000000485">
    <property type="component" value="Chromosome"/>
</dbReference>
<evidence type="ECO:0008006" key="3">
    <source>
        <dbReference type="Google" id="ProtNLM"/>
    </source>
</evidence>
<dbReference type="eggNOG" id="ENOG502ZT6B">
    <property type="taxonomic scope" value="Bacteria"/>
</dbReference>
<dbReference type="OrthoDB" id="4828905at2"/>
<dbReference type="KEGG" id="cga:Celgi_0035"/>
<name>F8A249_CELGA</name>
<dbReference type="Pfam" id="PF14013">
    <property type="entry name" value="MT0933_antitox"/>
    <property type="match status" value="1"/>
</dbReference>
<reference evidence="2" key="1">
    <citation type="submission" date="2011-04" db="EMBL/GenBank/DDBJ databases">
        <title>Complete sequence of Cellvibrio gilvus ATCC 13127.</title>
        <authorList>
            <person name="Lucas S."/>
            <person name="Han J."/>
            <person name="Lapidus A."/>
            <person name="Cheng J.-F."/>
            <person name="Goodwin L."/>
            <person name="Pitluck S."/>
            <person name="Peters L."/>
            <person name="Munk A."/>
            <person name="Detter J.C."/>
            <person name="Han C."/>
            <person name="Tapia R."/>
            <person name="Land M."/>
            <person name="Hauser L."/>
            <person name="Kyrpides N."/>
            <person name="Ivanova N."/>
            <person name="Ovchinnikova G."/>
            <person name="Pagani I."/>
            <person name="Mead D."/>
            <person name="Brumm P."/>
            <person name="Woyke T."/>
        </authorList>
    </citation>
    <scope>NUCLEOTIDE SEQUENCE [LARGE SCALE GENOMIC DNA]</scope>
    <source>
        <strain evidence="2">ATCC 13127 / NRRL B-14078</strain>
    </source>
</reference>
<evidence type="ECO:0000313" key="2">
    <source>
        <dbReference type="Proteomes" id="UP000000485"/>
    </source>
</evidence>
<dbReference type="HOGENOM" id="CLU_148727_2_0_11"/>